<dbReference type="AlphaFoldDB" id="F3YY67"/>
<dbReference type="STRING" id="690850.Desaf_3563"/>
<reference evidence="1 2" key="1">
    <citation type="journal article" date="2011" name="J. Bacteriol.">
        <title>Genome sequence of the mercury-methylating and pleomorphic Desulfovibrio africanus Strain Walvis Bay.</title>
        <authorList>
            <person name="Brown S.D."/>
            <person name="Wall J.D."/>
            <person name="Kucken A.M."/>
            <person name="Gilmour C.C."/>
            <person name="Podar M."/>
            <person name="Brandt C.C."/>
            <person name="Teshima H."/>
            <person name="Detter J.C."/>
            <person name="Han C.S."/>
            <person name="Land M.L."/>
            <person name="Lucas S."/>
            <person name="Han J."/>
            <person name="Pennacchio L."/>
            <person name="Nolan M."/>
            <person name="Pitluck S."/>
            <person name="Woyke T."/>
            <person name="Goodwin L."/>
            <person name="Palumbo A.V."/>
            <person name="Elias D.A."/>
        </authorList>
    </citation>
    <scope>NUCLEOTIDE SEQUENCE [LARGE SCALE GENOMIC DNA]</scope>
    <source>
        <strain evidence="1 2">Walvis Bay</strain>
    </source>
</reference>
<organism evidence="1 2">
    <name type="scientific">Desulfocurvibacter africanus subsp. africanus str. Walvis Bay</name>
    <dbReference type="NCBI Taxonomy" id="690850"/>
    <lineage>
        <taxon>Bacteria</taxon>
        <taxon>Pseudomonadati</taxon>
        <taxon>Thermodesulfobacteriota</taxon>
        <taxon>Desulfovibrionia</taxon>
        <taxon>Desulfovibrionales</taxon>
        <taxon>Desulfovibrionaceae</taxon>
        <taxon>Desulfocurvibacter</taxon>
    </lineage>
</organism>
<evidence type="ECO:0000313" key="2">
    <source>
        <dbReference type="Proteomes" id="UP000007844"/>
    </source>
</evidence>
<gene>
    <name evidence="1" type="ORF">Desaf_3563</name>
</gene>
<dbReference type="Pfam" id="PF05489">
    <property type="entry name" value="Phage_tail_X"/>
    <property type="match status" value="1"/>
</dbReference>
<keyword evidence="2" id="KW-1185">Reference proteome</keyword>
<dbReference type="InterPro" id="IPR008861">
    <property type="entry name" value="GpX-like"/>
</dbReference>
<proteinExistence type="predicted"/>
<dbReference type="EMBL" id="CP003221">
    <property type="protein sequence ID" value="EGJ51843.1"/>
    <property type="molecule type" value="Genomic_DNA"/>
</dbReference>
<evidence type="ECO:0000313" key="1">
    <source>
        <dbReference type="EMBL" id="EGJ51843.1"/>
    </source>
</evidence>
<dbReference type="Proteomes" id="UP000007844">
    <property type="component" value="Chromosome"/>
</dbReference>
<dbReference type="RefSeq" id="WP_014261457.1">
    <property type="nucleotide sequence ID" value="NC_016629.1"/>
</dbReference>
<accession>F3YY67</accession>
<protein>
    <submittedName>
        <fullName evidence="1">Tail X family protein</fullName>
    </submittedName>
</protein>
<sequence length="68" mass="7616">MPNPYTTTQGDTWDLIAYRLWNDETRMHLLLAANPQQQEVAIFSAGVVLNVPELPASAPAATLPPWRR</sequence>
<dbReference type="KEGG" id="daf:Desaf_3563"/>
<dbReference type="eggNOG" id="COG5004">
    <property type="taxonomic scope" value="Bacteria"/>
</dbReference>
<name>F3YY67_DESAF</name>
<dbReference type="InterPro" id="IPR036779">
    <property type="entry name" value="LysM_dom_sf"/>
</dbReference>
<dbReference type="HOGENOM" id="CLU_175462_0_2_7"/>
<dbReference type="Gene3D" id="3.10.350.10">
    <property type="entry name" value="LysM domain"/>
    <property type="match status" value="1"/>
</dbReference>